<dbReference type="InterPro" id="IPR029006">
    <property type="entry name" value="ADF-H/Gelsolin-like_dom_sf"/>
</dbReference>
<evidence type="ECO:0000256" key="6">
    <source>
        <dbReference type="ARBA" id="ARBA00022927"/>
    </source>
</evidence>
<feature type="domain" description="Sec23/Sec24 beta-sandwich" evidence="12">
    <location>
        <begin position="364"/>
        <end position="447"/>
    </location>
</feature>
<organism evidence="14">
    <name type="scientific">Vanderwaltozyma polyspora (strain ATCC 22028 / DSM 70294 / BCRC 21397 / CBS 2163 / NBRC 10782 / NRRL Y-8283 / UCD 57-17)</name>
    <name type="common">Kluyveromyces polysporus</name>
    <dbReference type="NCBI Taxonomy" id="436907"/>
    <lineage>
        <taxon>Eukaryota</taxon>
        <taxon>Fungi</taxon>
        <taxon>Dikarya</taxon>
        <taxon>Ascomycota</taxon>
        <taxon>Saccharomycotina</taxon>
        <taxon>Saccharomycetes</taxon>
        <taxon>Saccharomycetales</taxon>
        <taxon>Saccharomycetaceae</taxon>
        <taxon>Vanderwaltozyma</taxon>
    </lineage>
</organism>
<evidence type="ECO:0000259" key="12">
    <source>
        <dbReference type="Pfam" id="PF08033"/>
    </source>
</evidence>
<dbReference type="SUPFAM" id="SSF82754">
    <property type="entry name" value="C-terminal, gelsolin-like domain of Sec23/24"/>
    <property type="match status" value="1"/>
</dbReference>
<dbReference type="Pfam" id="PF08033">
    <property type="entry name" value="Sec23_BS"/>
    <property type="match status" value="1"/>
</dbReference>
<dbReference type="InterPro" id="IPR006896">
    <property type="entry name" value="Sec23/24_trunk_dom"/>
</dbReference>
<evidence type="ECO:0000256" key="2">
    <source>
        <dbReference type="ARBA" id="ARBA00004496"/>
    </source>
</evidence>
<dbReference type="GO" id="GO:0006886">
    <property type="term" value="P:intracellular protein transport"/>
    <property type="evidence" value="ECO:0007669"/>
    <property type="project" value="InterPro"/>
</dbReference>
<dbReference type="EMBL" id="DS480493">
    <property type="protein sequence ID" value="EDO14957.1"/>
    <property type="molecule type" value="Genomic_DNA"/>
</dbReference>
<dbReference type="GO" id="GO:0000139">
    <property type="term" value="C:Golgi membrane"/>
    <property type="evidence" value="ECO:0007669"/>
    <property type="project" value="UniProtKB-SubCell"/>
</dbReference>
<dbReference type="HOGENOM" id="CLU_004589_1_0_1"/>
<evidence type="ECO:0000259" key="10">
    <source>
        <dbReference type="Pfam" id="PF04811"/>
    </source>
</evidence>
<dbReference type="InterPro" id="IPR036180">
    <property type="entry name" value="Gelsolin-like_dom_sf"/>
</dbReference>
<dbReference type="Gene3D" id="2.30.30.380">
    <property type="entry name" value="Zn-finger domain of Sec23/24"/>
    <property type="match status" value="1"/>
</dbReference>
<name>A7TS10_VANPO</name>
<dbReference type="Gene3D" id="2.60.40.1670">
    <property type="entry name" value="beta-sandwich domain of Sec23/24"/>
    <property type="match status" value="1"/>
</dbReference>
<dbReference type="Gene3D" id="3.40.50.410">
    <property type="entry name" value="von Willebrand factor, type A domain"/>
    <property type="match status" value="1"/>
</dbReference>
<dbReference type="Gene3D" id="1.20.120.730">
    <property type="entry name" value="Sec23/Sec24 helical domain"/>
    <property type="match status" value="1"/>
</dbReference>
<dbReference type="GO" id="GO:0070971">
    <property type="term" value="C:endoplasmic reticulum exit site"/>
    <property type="evidence" value="ECO:0007669"/>
    <property type="project" value="TreeGrafter"/>
</dbReference>
<accession>A7TS10</accession>
<dbReference type="GO" id="GO:0090110">
    <property type="term" value="P:COPII-coated vesicle cargo loading"/>
    <property type="evidence" value="ECO:0007669"/>
    <property type="project" value="TreeGrafter"/>
</dbReference>
<keyword evidence="6" id="KW-0653">Protein transport</keyword>
<keyword evidence="7" id="KW-0333">Golgi apparatus</keyword>
<dbReference type="KEGG" id="vpo:Kpol_365p13"/>
<dbReference type="eggNOG" id="KOG1984">
    <property type="taxonomic scope" value="Eukaryota"/>
</dbReference>
<dbReference type="InterPro" id="IPR036175">
    <property type="entry name" value="Sec23/24_helical_dom_sf"/>
</dbReference>
<dbReference type="Pfam" id="PF04810">
    <property type="entry name" value="zf-Sec23_Sec24"/>
    <property type="match status" value="1"/>
</dbReference>
<dbReference type="InterPro" id="IPR007123">
    <property type="entry name" value="Gelsolin-like_dom"/>
</dbReference>
<dbReference type="Pfam" id="PF04815">
    <property type="entry name" value="Sec23_helical"/>
    <property type="match status" value="1"/>
</dbReference>
<evidence type="ECO:0000259" key="8">
    <source>
        <dbReference type="Pfam" id="PF00626"/>
    </source>
</evidence>
<dbReference type="FunCoup" id="A7TS10">
    <property type="interactions" value="183"/>
</dbReference>
<dbReference type="InterPro" id="IPR050550">
    <property type="entry name" value="SEC23_SEC24_subfamily"/>
</dbReference>
<evidence type="ECO:0000256" key="1">
    <source>
        <dbReference type="ARBA" id="ARBA00004394"/>
    </source>
</evidence>
<dbReference type="InterPro" id="IPR006895">
    <property type="entry name" value="Znf_Sec23_Sec24"/>
</dbReference>
<dbReference type="GO" id="GO:0000149">
    <property type="term" value="F:SNARE binding"/>
    <property type="evidence" value="ECO:0007669"/>
    <property type="project" value="TreeGrafter"/>
</dbReference>
<evidence type="ECO:0000256" key="7">
    <source>
        <dbReference type="ARBA" id="ARBA00023034"/>
    </source>
</evidence>
<evidence type="ECO:0000259" key="9">
    <source>
        <dbReference type="Pfam" id="PF04810"/>
    </source>
</evidence>
<feature type="domain" description="Sec23/Sec24 helical" evidence="11">
    <location>
        <begin position="459"/>
        <end position="559"/>
    </location>
</feature>
<dbReference type="InterPro" id="IPR006900">
    <property type="entry name" value="Sec23/24_helical_dom"/>
</dbReference>
<dbReference type="SUPFAM" id="SSF53300">
    <property type="entry name" value="vWA-like"/>
    <property type="match status" value="1"/>
</dbReference>
<protein>
    <submittedName>
        <fullName evidence="13">Uncharacterized protein</fullName>
    </submittedName>
</protein>
<evidence type="ECO:0000256" key="4">
    <source>
        <dbReference type="ARBA" id="ARBA00022448"/>
    </source>
</evidence>
<dbReference type="InterPro" id="IPR036465">
    <property type="entry name" value="vWFA_dom_sf"/>
</dbReference>
<dbReference type="PANTHER" id="PTHR13803:SF4">
    <property type="entry name" value="SECRETORY 24CD, ISOFORM C"/>
    <property type="match status" value="1"/>
</dbReference>
<sequence>MNVIPSDDHKRSATRLPLGVTVQPFATIIPDEIPVVEMTNGIEPLRCRRCRTFINPNFQFTYDSSVTCNICGIKMRLDPEQFSPIGADGKRSDFTMRPELYLGTVDFSVPKEYYINPDIEPLPLHYVFLIDVSTFANENGSSIAAIEGVKRSVAFIADNQPNCKVAIITFDSKLKFYNLRNNSENVQEYIITEVEDVFLPFYHGLFVKPSESAETIENTLQKITEYIINDKHSHIPQNCYGSALQAAKLALDTITQNQGGKVVCTLSSLPSFGSGNLSTKKDDASKSSLKPESEFYTHMAHSYLKSYISLDLYVTRSSFVEMAATAYPVKVTAGRLKYYNSFVYDRDQSILADDMVENISSIKGYQAMLKVRCSDGLTVSDYNSVTFNNSDSPPILPVITKHTTIDAGLKFTTKLKNTNKMFFQTTLLYTDVNGTRLVRSINTSASVSSNINDIFKYVNQNVVMRLLISEIIVSSGDCDFIKIRKSIDDILGDILTQYRALVSGNSYNQVYFADSLKTLPAYILAFEKGELMKPNSQSTRGNDRIYDLYKTLTFDPVELCFKLYPQIIPLHVPLRNEDLTFYDANYKLLQVSLDSIENLAIRNSHDQFINGGCYLVFNGETVFIWFNENTNRLLLQDLLLVDSGLPIQQISITNNKLPKMDTLINKKASDIIKNWSQLVGRSSLPLVPLRPNIDQYYNSVMSNILSEDATMNKIPSLDNYILTLERYSQSNLKNKEFIKSSSVVESDQTHQKFVQF</sequence>
<evidence type="ECO:0000313" key="13">
    <source>
        <dbReference type="EMBL" id="EDO14957.1"/>
    </source>
</evidence>
<comment type="subcellular location">
    <subcellularLocation>
        <location evidence="2">Cytoplasm</location>
    </subcellularLocation>
    <subcellularLocation>
        <location evidence="1">Golgi apparatus membrane</location>
    </subcellularLocation>
</comment>
<dbReference type="OrthoDB" id="49016at2759"/>
<dbReference type="AlphaFoldDB" id="A7TS10"/>
<keyword evidence="14" id="KW-1185">Reference proteome</keyword>
<dbReference type="Proteomes" id="UP000000267">
    <property type="component" value="Unassembled WGS sequence"/>
</dbReference>
<dbReference type="SUPFAM" id="SSF82919">
    <property type="entry name" value="Zn-finger domain of Sec23/24"/>
    <property type="match status" value="1"/>
</dbReference>
<dbReference type="InterPro" id="IPR036174">
    <property type="entry name" value="Znf_Sec23_Sec24_sf"/>
</dbReference>
<dbReference type="InParanoid" id="A7TS10"/>
<dbReference type="PANTHER" id="PTHR13803">
    <property type="entry name" value="SEC24-RELATED PROTEIN"/>
    <property type="match status" value="1"/>
</dbReference>
<evidence type="ECO:0000256" key="3">
    <source>
        <dbReference type="ARBA" id="ARBA00008334"/>
    </source>
</evidence>
<dbReference type="STRING" id="436907.A7TS10"/>
<dbReference type="InterPro" id="IPR012990">
    <property type="entry name" value="Beta-sandwich_Sec23_24"/>
</dbReference>
<dbReference type="SUPFAM" id="SSF81811">
    <property type="entry name" value="Helical domain of Sec23/24"/>
    <property type="match status" value="1"/>
</dbReference>
<dbReference type="OMA" id="RLCKHGD"/>
<feature type="domain" description="Gelsolin-like" evidence="8">
    <location>
        <begin position="597"/>
        <end position="661"/>
    </location>
</feature>
<dbReference type="Gene3D" id="3.40.20.10">
    <property type="entry name" value="Severin"/>
    <property type="match status" value="1"/>
</dbReference>
<dbReference type="GO" id="GO:0030127">
    <property type="term" value="C:COPII vesicle coat"/>
    <property type="evidence" value="ECO:0007669"/>
    <property type="project" value="InterPro"/>
</dbReference>
<gene>
    <name evidence="13" type="ORF">Kpol_365p13</name>
</gene>
<evidence type="ECO:0000256" key="5">
    <source>
        <dbReference type="ARBA" id="ARBA00022490"/>
    </source>
</evidence>
<reference evidence="13 14" key="1">
    <citation type="journal article" date="2007" name="Proc. Natl. Acad. Sci. U.S.A.">
        <title>Independent sorting-out of thousands of duplicated gene pairs in two yeast species descended from a whole-genome duplication.</title>
        <authorList>
            <person name="Scannell D.R."/>
            <person name="Frank A.C."/>
            <person name="Conant G.C."/>
            <person name="Byrne K.P."/>
            <person name="Woolfit M."/>
            <person name="Wolfe K.H."/>
        </authorList>
    </citation>
    <scope>NUCLEOTIDE SEQUENCE [LARGE SCALE GENOMIC DNA]</scope>
    <source>
        <strain evidence="14">ATCC 22028 / DSM 70294 / BCRC 21397 / CBS 2163 / NBRC 10782 / NRRL Y-8283 / UCD 57-17</strain>
    </source>
</reference>
<keyword evidence="4" id="KW-0813">Transport</keyword>
<proteinExistence type="inferred from homology"/>
<dbReference type="Pfam" id="PF00626">
    <property type="entry name" value="Gelsolin"/>
    <property type="match status" value="1"/>
</dbReference>
<feature type="domain" description="Sec23/Sec24 trunk" evidence="10">
    <location>
        <begin position="121"/>
        <end position="358"/>
    </location>
</feature>
<evidence type="ECO:0000313" key="14">
    <source>
        <dbReference type="Proteomes" id="UP000000267"/>
    </source>
</evidence>
<keyword evidence="5" id="KW-0963">Cytoplasm</keyword>
<dbReference type="PhylomeDB" id="A7TS10"/>
<dbReference type="Pfam" id="PF04811">
    <property type="entry name" value="Sec23_trunk"/>
    <property type="match status" value="1"/>
</dbReference>
<dbReference type="RefSeq" id="XP_001642815.1">
    <property type="nucleotide sequence ID" value="XM_001642765.1"/>
</dbReference>
<dbReference type="GO" id="GO:0008270">
    <property type="term" value="F:zinc ion binding"/>
    <property type="evidence" value="ECO:0007669"/>
    <property type="project" value="InterPro"/>
</dbReference>
<feature type="domain" description="Zinc finger Sec23/Sec24-type" evidence="9">
    <location>
        <begin position="44"/>
        <end position="79"/>
    </location>
</feature>
<evidence type="ECO:0000259" key="11">
    <source>
        <dbReference type="Pfam" id="PF04815"/>
    </source>
</evidence>
<comment type="similarity">
    <text evidence="3">Belongs to the SEC23/SEC24 family. SEC24 subfamily.</text>
</comment>
<dbReference type="GeneID" id="5542987"/>
<dbReference type="SUPFAM" id="SSF81995">
    <property type="entry name" value="beta-sandwich domain of Sec23/24"/>
    <property type="match status" value="1"/>
</dbReference>